<keyword evidence="8" id="KW-1185">Reference proteome</keyword>
<dbReference type="InterPro" id="IPR021116">
    <property type="entry name" value="Calcitonin/adrenomedullin"/>
</dbReference>
<dbReference type="AlphaFoldDB" id="A0A8C9RFM8"/>
<dbReference type="Pfam" id="PF00214">
    <property type="entry name" value="Calc_CGRP_IAPP"/>
    <property type="match status" value="1"/>
</dbReference>
<evidence type="ECO:0000256" key="4">
    <source>
        <dbReference type="ARBA" id="ARBA00022729"/>
    </source>
</evidence>
<evidence type="ECO:0000256" key="5">
    <source>
        <dbReference type="ARBA" id="ARBA00023157"/>
    </source>
</evidence>
<feature type="chain" id="PRO_5034608395" evidence="6">
    <location>
        <begin position="33"/>
        <end position="172"/>
    </location>
</feature>
<dbReference type="Proteomes" id="UP000694397">
    <property type="component" value="Chromosome 5"/>
</dbReference>
<dbReference type="Ensembl" id="ENSSFOT00015011583.2">
    <property type="protein sequence ID" value="ENSSFOP00015011434.2"/>
    <property type="gene ID" value="ENSSFOG00015007398.2"/>
</dbReference>
<evidence type="ECO:0000256" key="6">
    <source>
        <dbReference type="SAM" id="SignalP"/>
    </source>
</evidence>
<dbReference type="GO" id="GO:0005576">
    <property type="term" value="C:extracellular region"/>
    <property type="evidence" value="ECO:0007669"/>
    <property type="project" value="UniProtKB-SubCell"/>
</dbReference>
<organism evidence="7 8">
    <name type="scientific">Scleropages formosus</name>
    <name type="common">Asian bonytongue</name>
    <name type="synonym">Osteoglossum formosum</name>
    <dbReference type="NCBI Taxonomy" id="113540"/>
    <lineage>
        <taxon>Eukaryota</taxon>
        <taxon>Metazoa</taxon>
        <taxon>Chordata</taxon>
        <taxon>Craniata</taxon>
        <taxon>Vertebrata</taxon>
        <taxon>Euteleostomi</taxon>
        <taxon>Actinopterygii</taxon>
        <taxon>Neopterygii</taxon>
        <taxon>Teleostei</taxon>
        <taxon>Osteoglossocephala</taxon>
        <taxon>Osteoglossomorpha</taxon>
        <taxon>Osteoglossiformes</taxon>
        <taxon>Osteoglossidae</taxon>
        <taxon>Scleropages</taxon>
    </lineage>
</organism>
<dbReference type="GO" id="GO:0010460">
    <property type="term" value="P:positive regulation of heart rate"/>
    <property type="evidence" value="ECO:0007669"/>
    <property type="project" value="TreeGrafter"/>
</dbReference>
<reference evidence="7" key="3">
    <citation type="submission" date="2025-09" db="UniProtKB">
        <authorList>
            <consortium name="Ensembl"/>
        </authorList>
    </citation>
    <scope>IDENTIFICATION</scope>
</reference>
<evidence type="ECO:0000256" key="3">
    <source>
        <dbReference type="ARBA" id="ARBA00022525"/>
    </source>
</evidence>
<evidence type="ECO:0000313" key="8">
    <source>
        <dbReference type="Proteomes" id="UP000694397"/>
    </source>
</evidence>
<evidence type="ECO:0000313" key="7">
    <source>
        <dbReference type="Ensembl" id="ENSSFOP00015011434.2"/>
    </source>
</evidence>
<dbReference type="PANTHER" id="PTHR23414:SF2">
    <property type="entry name" value="PROTEIN ADM2"/>
    <property type="match status" value="1"/>
</dbReference>
<evidence type="ECO:0000256" key="2">
    <source>
        <dbReference type="ARBA" id="ARBA00010575"/>
    </source>
</evidence>
<protein>
    <submittedName>
        <fullName evidence="7">Adrenomedullin 2</fullName>
    </submittedName>
</protein>
<evidence type="ECO:0000256" key="1">
    <source>
        <dbReference type="ARBA" id="ARBA00004613"/>
    </source>
</evidence>
<dbReference type="GO" id="GO:0005179">
    <property type="term" value="F:hormone activity"/>
    <property type="evidence" value="ECO:0007669"/>
    <property type="project" value="InterPro"/>
</dbReference>
<dbReference type="PANTHER" id="PTHR23414">
    <property type="entry name" value="ADRENOMEDULLIN, ADM"/>
    <property type="match status" value="1"/>
</dbReference>
<comment type="similarity">
    <text evidence="2">Belongs to the adrenomedullin family.</text>
</comment>
<reference evidence="7" key="2">
    <citation type="submission" date="2025-08" db="UniProtKB">
        <authorList>
            <consortium name="Ensembl"/>
        </authorList>
    </citation>
    <scope>IDENTIFICATION</scope>
</reference>
<accession>A0A8C9RFM8</accession>
<dbReference type="GeneTree" id="ENSGT00940000154380"/>
<keyword evidence="3" id="KW-0964">Secreted</keyword>
<keyword evidence="5" id="KW-1015">Disulfide bond</keyword>
<feature type="signal peptide" evidence="6">
    <location>
        <begin position="1"/>
        <end position="32"/>
    </location>
</feature>
<dbReference type="OrthoDB" id="9907777at2759"/>
<comment type="subcellular location">
    <subcellularLocation>
        <location evidence="1">Secreted</location>
    </subcellularLocation>
</comment>
<name>A0A8C9RFM8_SCLFO</name>
<sequence length="172" mass="18999">MRPPSLLSLLSPLSPLSMCCVALLLLEPRLLAAPAGSSQQRSRSTFLKNRNEADELGTPLREAVPQLQPVPDVTLEAKRALWRSLLIRGPPARHVHAVPAHSDETLRQNPRARRHAHTGARGHHHHAQLMRVGCVLGTCQVQNLSHRLYQLIGQSGREDSSPMNPRSPHSYG</sequence>
<reference evidence="7 8" key="1">
    <citation type="submission" date="2019-04" db="EMBL/GenBank/DDBJ databases">
        <authorList>
            <consortium name="Wellcome Sanger Institute Data Sharing"/>
        </authorList>
    </citation>
    <scope>NUCLEOTIDE SEQUENCE [LARGE SCALE GENOMIC DNA]</scope>
</reference>
<dbReference type="GO" id="GO:0007189">
    <property type="term" value="P:adenylate cyclase-activating G protein-coupled receptor signaling pathway"/>
    <property type="evidence" value="ECO:0007669"/>
    <property type="project" value="TreeGrafter"/>
</dbReference>
<keyword evidence="4 6" id="KW-0732">Signal</keyword>
<dbReference type="GO" id="GO:0003073">
    <property type="term" value="P:regulation of systemic arterial blood pressure"/>
    <property type="evidence" value="ECO:0007669"/>
    <property type="project" value="TreeGrafter"/>
</dbReference>
<dbReference type="InterPro" id="IPR051665">
    <property type="entry name" value="Adrenomedullin-reg_peptide"/>
</dbReference>
<gene>
    <name evidence="7" type="primary">ADM2</name>
</gene>
<proteinExistence type="inferred from homology"/>